<evidence type="ECO:0000256" key="2">
    <source>
        <dbReference type="PROSITE-ProRule" id="PRU00504"/>
    </source>
</evidence>
<dbReference type="EMBL" id="CP141259">
    <property type="protein sequence ID" value="WRL47804.1"/>
    <property type="molecule type" value="Genomic_DNA"/>
</dbReference>
<evidence type="ECO:0000256" key="1">
    <source>
        <dbReference type="ARBA" id="ARBA00022737"/>
    </source>
</evidence>
<dbReference type="PROSITE" id="PS51125">
    <property type="entry name" value="NHL"/>
    <property type="match status" value="3"/>
</dbReference>
<sequence length="386" mass="41901">MFSHMHRKSRPANSFFRGLSTAVALCALVSLTNLTGCSSTPAGSAEEDLQYQLAWPAPPEEPRFVFEAELRNQSDIRDESDEDRLKRILTGHDKNSEQPVYRKPSALAARKGRLYVADPHSASIYVFDMPRRKVFQIGQREPNRTRSPISMAIDAQSRLYVLDSSAKKVMVFDSLGLFMFSVGNPGDLVKPAGVAVSRDGSRIVIVDRGSVDVDDHKVIAYAPDGKELFRIGPRGTDPGQLNIPLDATIAEDGTLHILDSGNFRIQSFDETGKFLSSFGSVGNGLGSFSRPRRITSDAEGNIYVSDASFNNVQIFTPDGSLLMWVGKAGIANLPGQYALIGAITVDETGRLYVADQYHLKVEVFRRAGTGSVTGASARAGSAGRAP</sequence>
<dbReference type="Proteomes" id="UP001626593">
    <property type="component" value="Chromosome"/>
</dbReference>
<feature type="repeat" description="NHL" evidence="2">
    <location>
        <begin position="134"/>
        <end position="175"/>
    </location>
</feature>
<protein>
    <recommendedName>
        <fullName evidence="5">6-bladed beta-propeller</fullName>
    </recommendedName>
</protein>
<dbReference type="InterPro" id="IPR050952">
    <property type="entry name" value="TRIM-NHL_E3_ligases"/>
</dbReference>
<reference evidence="3 4" key="1">
    <citation type="submission" date="2023-12" db="EMBL/GenBank/DDBJ databases">
        <title>A. evansii MAY27, complete genome.</title>
        <authorList>
            <person name="Wang Y."/>
        </authorList>
    </citation>
    <scope>NUCLEOTIDE SEQUENCE [LARGE SCALE GENOMIC DNA]</scope>
    <source>
        <strain evidence="3 4">MAY27</strain>
    </source>
</reference>
<dbReference type="CDD" id="cd14962">
    <property type="entry name" value="NHL_like_6"/>
    <property type="match status" value="1"/>
</dbReference>
<proteinExistence type="predicted"/>
<feature type="repeat" description="NHL" evidence="2">
    <location>
        <begin position="275"/>
        <end position="318"/>
    </location>
</feature>
<evidence type="ECO:0000313" key="4">
    <source>
        <dbReference type="Proteomes" id="UP001626593"/>
    </source>
</evidence>
<dbReference type="PANTHER" id="PTHR24104:SF25">
    <property type="entry name" value="PROTEIN LIN-41"/>
    <property type="match status" value="1"/>
</dbReference>
<organism evidence="3 4">
    <name type="scientific">Aromatoleum evansii</name>
    <name type="common">Azoarcus evansii</name>
    <dbReference type="NCBI Taxonomy" id="59406"/>
    <lineage>
        <taxon>Bacteria</taxon>
        <taxon>Pseudomonadati</taxon>
        <taxon>Pseudomonadota</taxon>
        <taxon>Betaproteobacteria</taxon>
        <taxon>Rhodocyclales</taxon>
        <taxon>Rhodocyclaceae</taxon>
        <taxon>Aromatoleum</taxon>
    </lineage>
</organism>
<dbReference type="Gene3D" id="2.120.10.30">
    <property type="entry name" value="TolB, C-terminal domain"/>
    <property type="match status" value="2"/>
</dbReference>
<evidence type="ECO:0008006" key="5">
    <source>
        <dbReference type="Google" id="ProtNLM"/>
    </source>
</evidence>
<keyword evidence="1" id="KW-0677">Repeat</keyword>
<dbReference type="RefSeq" id="WP_407280185.1">
    <property type="nucleotide sequence ID" value="NZ_CP141259.1"/>
</dbReference>
<gene>
    <name evidence="3" type="ORF">U5817_07090</name>
</gene>
<keyword evidence="4" id="KW-1185">Reference proteome</keyword>
<feature type="repeat" description="NHL" evidence="2">
    <location>
        <begin position="228"/>
        <end position="271"/>
    </location>
</feature>
<evidence type="ECO:0000313" key="3">
    <source>
        <dbReference type="EMBL" id="WRL47804.1"/>
    </source>
</evidence>
<dbReference type="PANTHER" id="PTHR24104">
    <property type="entry name" value="E3 UBIQUITIN-PROTEIN LIGASE NHLRC1-RELATED"/>
    <property type="match status" value="1"/>
</dbReference>
<name>A0ABZ1APK5_AROEV</name>
<dbReference type="SUPFAM" id="SSF101898">
    <property type="entry name" value="NHL repeat"/>
    <property type="match status" value="1"/>
</dbReference>
<dbReference type="InterPro" id="IPR001258">
    <property type="entry name" value="NHL_repeat"/>
</dbReference>
<accession>A0ABZ1APK5</accession>
<dbReference type="InterPro" id="IPR011042">
    <property type="entry name" value="6-blade_b-propeller_TolB-like"/>
</dbReference>